<dbReference type="NCBIfam" id="TIGR00762">
    <property type="entry name" value="DegV"/>
    <property type="match status" value="1"/>
</dbReference>
<dbReference type="Pfam" id="PF02645">
    <property type="entry name" value="DegV"/>
    <property type="match status" value="1"/>
</dbReference>
<dbReference type="Gene3D" id="2.20.28.50">
    <property type="entry name" value="degv family protein"/>
    <property type="match status" value="1"/>
</dbReference>
<dbReference type="InterPro" id="IPR050270">
    <property type="entry name" value="DegV_domain_contain"/>
</dbReference>
<gene>
    <name evidence="2" type="ORF">H9727_01945</name>
</gene>
<dbReference type="InterPro" id="IPR043168">
    <property type="entry name" value="DegV_C"/>
</dbReference>
<comment type="caution">
    <text evidence="2">The sequence shown here is derived from an EMBL/GenBank/DDBJ whole genome shotgun (WGS) entry which is preliminary data.</text>
</comment>
<dbReference type="PANTHER" id="PTHR33434">
    <property type="entry name" value="DEGV DOMAIN-CONTAINING PROTEIN DR_1986-RELATED"/>
    <property type="match status" value="1"/>
</dbReference>
<dbReference type="GO" id="GO:0008289">
    <property type="term" value="F:lipid binding"/>
    <property type="evidence" value="ECO:0007669"/>
    <property type="project" value="UniProtKB-KW"/>
</dbReference>
<reference evidence="2" key="2">
    <citation type="submission" date="2021-04" db="EMBL/GenBank/DDBJ databases">
        <authorList>
            <person name="Gilroy R."/>
        </authorList>
    </citation>
    <scope>NUCLEOTIDE SEQUENCE</scope>
    <source>
        <strain evidence="2">CHK187-5294</strain>
    </source>
</reference>
<dbReference type="PANTHER" id="PTHR33434:SF2">
    <property type="entry name" value="FATTY ACID-BINDING PROTEIN TM_1468"/>
    <property type="match status" value="1"/>
</dbReference>
<sequence length="296" mass="33106">MQKFIVSTDSTADLYADYVREHDVRLAPLTFTIEKNGVMTEYLDAFTDYSQYVDFFQQLRDKAMPRTSMLNYESHFSHFKKMAEEGAKDVLHFTISTGLASTINVARQAASDVKKEFPEFNLKAVDSLAATIGQGELVYEAVRLRDAGKTLDEAYDAVTQIPLHLQYVIAANDLFYLKRGGRVSAAAAVVGSALGVKPILSFTRDGKLTVIDKVRGMKKVIAYALEKMERFNPVEEGRVIHVVHSDAERDAQELADKIEERWNFRPEISILGPVIGAHVGPGAVAVLWKSKEERQD</sequence>
<reference evidence="2" key="1">
    <citation type="journal article" date="2021" name="PeerJ">
        <title>Extensive microbial diversity within the chicken gut microbiome revealed by metagenomics and culture.</title>
        <authorList>
            <person name="Gilroy R."/>
            <person name="Ravi A."/>
            <person name="Getino M."/>
            <person name="Pursley I."/>
            <person name="Horton D.L."/>
            <person name="Alikhan N.F."/>
            <person name="Baker D."/>
            <person name="Gharbi K."/>
            <person name="Hall N."/>
            <person name="Watson M."/>
            <person name="Adriaenssens E.M."/>
            <person name="Foster-Nyarko E."/>
            <person name="Jarju S."/>
            <person name="Secka A."/>
            <person name="Antonio M."/>
            <person name="Oren A."/>
            <person name="Chaudhuri R.R."/>
            <person name="La Ragione R."/>
            <person name="Hildebrand F."/>
            <person name="Pallen M.J."/>
        </authorList>
    </citation>
    <scope>NUCLEOTIDE SEQUENCE</scope>
    <source>
        <strain evidence="2">CHK187-5294</strain>
    </source>
</reference>
<dbReference type="Gene3D" id="3.30.1180.10">
    <property type="match status" value="1"/>
</dbReference>
<keyword evidence="1" id="KW-0446">Lipid-binding</keyword>
<dbReference type="SUPFAM" id="SSF82549">
    <property type="entry name" value="DAK1/DegV-like"/>
    <property type="match status" value="1"/>
</dbReference>
<dbReference type="EMBL" id="DXCL01000010">
    <property type="protein sequence ID" value="HIZ03026.1"/>
    <property type="molecule type" value="Genomic_DNA"/>
</dbReference>
<name>A0A9D2A7V0_9FIRM</name>
<evidence type="ECO:0000313" key="2">
    <source>
        <dbReference type="EMBL" id="HIZ03026.1"/>
    </source>
</evidence>
<dbReference type="InterPro" id="IPR003797">
    <property type="entry name" value="DegV"/>
</dbReference>
<dbReference type="Gene3D" id="3.40.50.10440">
    <property type="entry name" value="Dihydroxyacetone kinase, domain 1"/>
    <property type="match status" value="1"/>
</dbReference>
<dbReference type="PROSITE" id="PS51482">
    <property type="entry name" value="DEGV"/>
    <property type="match status" value="1"/>
</dbReference>
<evidence type="ECO:0000313" key="3">
    <source>
        <dbReference type="Proteomes" id="UP000824132"/>
    </source>
</evidence>
<evidence type="ECO:0000256" key="1">
    <source>
        <dbReference type="ARBA" id="ARBA00023121"/>
    </source>
</evidence>
<proteinExistence type="predicted"/>
<accession>A0A9D2A7V0</accession>
<organism evidence="2 3">
    <name type="scientific">Candidatus Borkfalkia avistercoris</name>
    <dbReference type="NCBI Taxonomy" id="2838504"/>
    <lineage>
        <taxon>Bacteria</taxon>
        <taxon>Bacillati</taxon>
        <taxon>Bacillota</taxon>
        <taxon>Clostridia</taxon>
        <taxon>Christensenellales</taxon>
        <taxon>Christensenellaceae</taxon>
        <taxon>Candidatus Borkfalkia</taxon>
    </lineage>
</organism>
<protein>
    <submittedName>
        <fullName evidence="2">DegV family protein</fullName>
    </submittedName>
</protein>
<dbReference type="Proteomes" id="UP000824132">
    <property type="component" value="Unassembled WGS sequence"/>
</dbReference>
<dbReference type="AlphaFoldDB" id="A0A9D2A7V0"/>